<dbReference type="CDD" id="cd04301">
    <property type="entry name" value="NAT_SF"/>
    <property type="match status" value="1"/>
</dbReference>
<dbReference type="Gene3D" id="3.40.630.30">
    <property type="match status" value="1"/>
</dbReference>
<accession>A0AA40DRJ5</accession>
<dbReference type="PANTHER" id="PTHR42791">
    <property type="entry name" value="GNAT FAMILY ACETYLTRANSFERASE"/>
    <property type="match status" value="1"/>
</dbReference>
<keyword evidence="3" id="KW-1185">Reference proteome</keyword>
<dbReference type="InterPro" id="IPR000182">
    <property type="entry name" value="GNAT_dom"/>
</dbReference>
<feature type="domain" description="N-acetyltransferase" evidence="1">
    <location>
        <begin position="98"/>
        <end position="241"/>
    </location>
</feature>
<dbReference type="AlphaFoldDB" id="A0AA40DRJ5"/>
<evidence type="ECO:0000259" key="1">
    <source>
        <dbReference type="PROSITE" id="PS51186"/>
    </source>
</evidence>
<dbReference type="PANTHER" id="PTHR42791:SF2">
    <property type="entry name" value="N-ACETYLTRANSFERASE DOMAIN-CONTAINING PROTEIN"/>
    <property type="match status" value="1"/>
</dbReference>
<dbReference type="GO" id="GO:0016747">
    <property type="term" value="F:acyltransferase activity, transferring groups other than amino-acyl groups"/>
    <property type="evidence" value="ECO:0007669"/>
    <property type="project" value="InterPro"/>
</dbReference>
<dbReference type="SUPFAM" id="SSF55729">
    <property type="entry name" value="Acyl-CoA N-acyltransferases (Nat)"/>
    <property type="match status" value="1"/>
</dbReference>
<protein>
    <recommendedName>
        <fullName evidence="1">N-acetyltransferase domain-containing protein</fullName>
    </recommendedName>
</protein>
<dbReference type="Proteomes" id="UP001172102">
    <property type="component" value="Unassembled WGS sequence"/>
</dbReference>
<evidence type="ECO:0000313" key="3">
    <source>
        <dbReference type="Proteomes" id="UP001172102"/>
    </source>
</evidence>
<dbReference type="InterPro" id="IPR016181">
    <property type="entry name" value="Acyl_CoA_acyltransferase"/>
</dbReference>
<name>A0AA40DRJ5_9PEZI</name>
<dbReference type="Pfam" id="PF00583">
    <property type="entry name" value="Acetyltransf_1"/>
    <property type="match status" value="1"/>
</dbReference>
<organism evidence="2 3">
    <name type="scientific">Lasiosphaeris hirsuta</name>
    <dbReference type="NCBI Taxonomy" id="260670"/>
    <lineage>
        <taxon>Eukaryota</taxon>
        <taxon>Fungi</taxon>
        <taxon>Dikarya</taxon>
        <taxon>Ascomycota</taxon>
        <taxon>Pezizomycotina</taxon>
        <taxon>Sordariomycetes</taxon>
        <taxon>Sordariomycetidae</taxon>
        <taxon>Sordariales</taxon>
        <taxon>Lasiosphaeriaceae</taxon>
        <taxon>Lasiosphaeris</taxon>
    </lineage>
</organism>
<dbReference type="PROSITE" id="PS51186">
    <property type="entry name" value="GNAT"/>
    <property type="match status" value="1"/>
</dbReference>
<dbReference type="InterPro" id="IPR052523">
    <property type="entry name" value="Trichothecene_AcTrans"/>
</dbReference>
<dbReference type="EMBL" id="JAUKUA010000005">
    <property type="protein sequence ID" value="KAK0710647.1"/>
    <property type="molecule type" value="Genomic_DNA"/>
</dbReference>
<comment type="caution">
    <text evidence="2">The sequence shown here is derived from an EMBL/GenBank/DDBJ whole genome shotgun (WGS) entry which is preliminary data.</text>
</comment>
<sequence length="246" mass="27692">MAEDTASNWTITGCTVDDAPALGTNNAGAFWGQPYWRMIWPDDAQLSYITEQMQKRIATHVLLFDRHKRRHEKAVDKKTGALLGYARWLLPPALQSDGPETAWPEAMVPDVDEEAKKKFQALADTADWKPGEHTPGVNTEELDAKISAVQNRLRAEREYMILDYVAVHPDNQGRGVASSLARRGIQQAERLGVPIFVLAFDVSLGVYLREGFREVERLLQDARPCGGNENYNTYFLVYEPESLKTA</sequence>
<evidence type="ECO:0000313" key="2">
    <source>
        <dbReference type="EMBL" id="KAK0710647.1"/>
    </source>
</evidence>
<gene>
    <name evidence="2" type="ORF">B0H67DRAFT_601620</name>
</gene>
<proteinExistence type="predicted"/>
<reference evidence="2" key="1">
    <citation type="submission" date="2023-06" db="EMBL/GenBank/DDBJ databases">
        <title>Genome-scale phylogeny and comparative genomics of the fungal order Sordariales.</title>
        <authorList>
            <consortium name="Lawrence Berkeley National Laboratory"/>
            <person name="Hensen N."/>
            <person name="Bonometti L."/>
            <person name="Westerberg I."/>
            <person name="Brannstrom I.O."/>
            <person name="Guillou S."/>
            <person name="Cros-Aarteil S."/>
            <person name="Calhoun S."/>
            <person name="Haridas S."/>
            <person name="Kuo A."/>
            <person name="Mondo S."/>
            <person name="Pangilinan J."/>
            <person name="Riley R."/>
            <person name="Labutti K."/>
            <person name="Andreopoulos B."/>
            <person name="Lipzen A."/>
            <person name="Chen C."/>
            <person name="Yanf M."/>
            <person name="Daum C."/>
            <person name="Ng V."/>
            <person name="Clum A."/>
            <person name="Steindorff A."/>
            <person name="Ohm R."/>
            <person name="Martin F."/>
            <person name="Silar P."/>
            <person name="Natvig D."/>
            <person name="Lalanne C."/>
            <person name="Gautier V."/>
            <person name="Ament-Velasquez S.L."/>
            <person name="Kruys A."/>
            <person name="Hutchinson M.I."/>
            <person name="Powell A.J."/>
            <person name="Barry K."/>
            <person name="Miller A.N."/>
            <person name="Grigoriev I.V."/>
            <person name="Debuchy R."/>
            <person name="Gladieux P."/>
            <person name="Thoren M.H."/>
            <person name="Johannesson H."/>
        </authorList>
    </citation>
    <scope>NUCLEOTIDE SEQUENCE</scope>
    <source>
        <strain evidence="2">SMH4607-1</strain>
    </source>
</reference>